<dbReference type="InterPro" id="IPR029151">
    <property type="entry name" value="Sensor-like_sf"/>
</dbReference>
<organism evidence="3 4">
    <name type="scientific">Thiorhodovibrio frisius</name>
    <dbReference type="NCBI Taxonomy" id="631362"/>
    <lineage>
        <taxon>Bacteria</taxon>
        <taxon>Pseudomonadati</taxon>
        <taxon>Pseudomonadota</taxon>
        <taxon>Gammaproteobacteria</taxon>
        <taxon>Chromatiales</taxon>
        <taxon>Chromatiaceae</taxon>
        <taxon>Thiorhodovibrio</taxon>
    </lineage>
</organism>
<feature type="domain" description="Schlafen AlbA-2" evidence="2">
    <location>
        <begin position="418"/>
        <end position="548"/>
    </location>
</feature>
<dbReference type="Gene3D" id="3.30.950.30">
    <property type="entry name" value="Schlafen, AAA domain"/>
    <property type="match status" value="1"/>
</dbReference>
<proteinExistence type="predicted"/>
<evidence type="ECO:0000313" key="3">
    <source>
        <dbReference type="EMBL" id="EIC20387.1"/>
    </source>
</evidence>
<dbReference type="eggNOG" id="COG2865">
    <property type="taxonomic scope" value="Bacteria"/>
</dbReference>
<dbReference type="EMBL" id="JH603170">
    <property type="protein sequence ID" value="EIC20387.1"/>
    <property type="molecule type" value="Genomic_DNA"/>
</dbReference>
<accession>H8Z4Y0</accession>
<dbReference type="STRING" id="631362.Thi970DRAFT_04020"/>
<name>H8Z4Y0_9GAMM</name>
<keyword evidence="4" id="KW-1185">Reference proteome</keyword>
<sequence>MRVPTTDKPRRPRAMNRLQMKTFSLLKTSPTPVRSRLFRDLLLLLAVTLGILIAASALLIKDIQHDIAAARIDSAKALVRDEVRALLTPVQQQLLIIRDRLHDAGDPPPQTQAAARTLNAQLIPSLNHIPQIAGIAFANNQGEEYFLRRDGKGWLTRLRGQGSAAKFEFIRWNGLDDLGQSKTAQLNYDPRERPWFKDAQEELEQSQSDEDTLAWSPPYRFESLDEPGLTVSSAWRHGDALQVLGLDVTLARILDTINGLPLDSGTGFLFDGQGGLYTDFDDDQSSAQQQRFFSAETHHGGLLRFNAIAAWRAAGRPDQQLVRFSSGGHLWWGGFLPLTGEADGAWIGVAIPLSATLDMLQSRWYLLALTALGIVALGVGLAALLVRKYSHQLRELPKRGIDPRDPEADIRALISRGESTYVEFKSTMRMNLHTGKAGKEIELAWLKGVAAFLNTEGGLLLIGVADDGELLGLDADGFANDDKCQLHFKNLVNSHLGAEYARFIALQLYRIEDKTVAAVECQPADIPTFVHHKGAESFLIRNGPSNIELPISKALTYIAGRY</sequence>
<dbReference type="InterPro" id="IPR007421">
    <property type="entry name" value="Schlafen_AlbA_2_dom"/>
</dbReference>
<dbReference type="SUPFAM" id="SSF103190">
    <property type="entry name" value="Sensory domain-like"/>
    <property type="match status" value="1"/>
</dbReference>
<keyword evidence="1" id="KW-0472">Membrane</keyword>
<dbReference type="AlphaFoldDB" id="H8Z4Y0"/>
<keyword evidence="1" id="KW-0812">Transmembrane</keyword>
<protein>
    <submittedName>
        <fullName evidence="3">Putative transcriptional regulator with HTH domain</fullName>
    </submittedName>
</protein>
<feature type="transmembrane region" description="Helical" evidence="1">
    <location>
        <begin position="364"/>
        <end position="386"/>
    </location>
</feature>
<evidence type="ECO:0000313" key="4">
    <source>
        <dbReference type="Proteomes" id="UP000002964"/>
    </source>
</evidence>
<evidence type="ECO:0000256" key="1">
    <source>
        <dbReference type="SAM" id="Phobius"/>
    </source>
</evidence>
<keyword evidence="1" id="KW-1133">Transmembrane helix</keyword>
<reference evidence="3 4" key="2">
    <citation type="submission" date="2011-11" db="EMBL/GenBank/DDBJ databases">
        <authorList>
            <consortium name="US DOE Joint Genome Institute"/>
            <person name="Lucas S."/>
            <person name="Han J."/>
            <person name="Lapidus A."/>
            <person name="Cheng J.-F."/>
            <person name="Goodwin L."/>
            <person name="Pitluck S."/>
            <person name="Peters L."/>
            <person name="Ovchinnikova G."/>
            <person name="Zhang X."/>
            <person name="Detter J.C."/>
            <person name="Han C."/>
            <person name="Tapia R."/>
            <person name="Land M."/>
            <person name="Hauser L."/>
            <person name="Kyrpides N."/>
            <person name="Ivanova N."/>
            <person name="Pagani I."/>
            <person name="Vogl K."/>
            <person name="Liu Z."/>
            <person name="Overmann J."/>
            <person name="Frigaard N.-U."/>
            <person name="Bryant D."/>
            <person name="Woyke T."/>
        </authorList>
    </citation>
    <scope>NUCLEOTIDE SEQUENCE [LARGE SCALE GENOMIC DNA]</scope>
    <source>
        <strain evidence="3 4">970</strain>
    </source>
</reference>
<dbReference type="InterPro" id="IPR038461">
    <property type="entry name" value="Schlafen_AlbA_2_dom_sf"/>
</dbReference>
<dbReference type="Pfam" id="PF04326">
    <property type="entry name" value="SLFN_AlbA_2"/>
    <property type="match status" value="1"/>
</dbReference>
<dbReference type="Proteomes" id="UP000002964">
    <property type="component" value="Unassembled WGS sequence"/>
</dbReference>
<dbReference type="Gene3D" id="3.30.450.20">
    <property type="entry name" value="PAS domain"/>
    <property type="match status" value="2"/>
</dbReference>
<gene>
    <name evidence="3" type="ORF">Thi970DRAFT_04020</name>
</gene>
<dbReference type="HOGENOM" id="CLU_524510_0_0_6"/>
<evidence type="ECO:0000259" key="2">
    <source>
        <dbReference type="Pfam" id="PF04326"/>
    </source>
</evidence>
<reference evidence="4" key="1">
    <citation type="submission" date="2011-06" db="EMBL/GenBank/DDBJ databases">
        <authorList>
            <consortium name="US DOE Joint Genome Institute (JGI-PGF)"/>
            <person name="Lucas S."/>
            <person name="Han J."/>
            <person name="Lapidus A."/>
            <person name="Cheng J.-F."/>
            <person name="Goodwin L."/>
            <person name="Pitluck S."/>
            <person name="Peters L."/>
            <person name="Land M.L."/>
            <person name="Hauser L."/>
            <person name="Vogl K."/>
            <person name="Liu Z."/>
            <person name="Overmann J."/>
            <person name="Frigaard N.-U."/>
            <person name="Bryant D.A."/>
            <person name="Woyke T.J."/>
        </authorList>
    </citation>
    <scope>NUCLEOTIDE SEQUENCE [LARGE SCALE GENOMIC DNA]</scope>
    <source>
        <strain evidence="4">970</strain>
    </source>
</reference>